<dbReference type="RefSeq" id="WP_102241925.1">
    <property type="nucleotide sequence ID" value="NZ_CP025704.1"/>
</dbReference>
<dbReference type="AlphaFoldDB" id="A0A2K9NM93"/>
<accession>A0A2K9NM93</accession>
<dbReference type="OrthoDB" id="5296196at2"/>
<protein>
    <submittedName>
        <fullName evidence="1">Uncharacterized protein</fullName>
    </submittedName>
</protein>
<evidence type="ECO:0000313" key="1">
    <source>
        <dbReference type="EMBL" id="AUN96630.1"/>
    </source>
</evidence>
<name>A0A2K9NM93_BACTC</name>
<dbReference type="EMBL" id="CP025704">
    <property type="protein sequence ID" value="AUN96630.1"/>
    <property type="molecule type" value="Genomic_DNA"/>
</dbReference>
<reference evidence="1 2" key="1">
    <citation type="submission" date="2018-01" db="EMBL/GenBank/DDBJ databases">
        <title>Complete genome sequence of Bacteriovorax stolpii DSM12778.</title>
        <authorList>
            <person name="Tang B."/>
            <person name="Chang J."/>
        </authorList>
    </citation>
    <scope>NUCLEOTIDE SEQUENCE [LARGE SCALE GENOMIC DNA]</scope>
    <source>
        <strain evidence="1 2">DSM 12778</strain>
    </source>
</reference>
<proteinExistence type="predicted"/>
<sequence length="258" mass="29902">MKTIHSLLFCLLLTINVAWAQAINSEFLPAQNISQLKEGDIIEATIRVWPIENADLSQFKKLEKATLFNAFYLAQITSLAPSPNNADVVELKGLFIVKSTKVEPIYVLKYNEAIIELRSGDVKVTPLGDKSQDFYILEQSLDSSRIWMILTGGGIILLVLGFVKRQKIKEFLINLRPDQAKKDRKKYDELFRVASKREDFEKLYKEKNQWLALLTDKAPAHLEFLKTLNQYQFKKDWNNEELNEVRASFDIIRRSFEK</sequence>
<dbReference type="KEGG" id="bsto:C0V70_00610"/>
<evidence type="ECO:0000313" key="2">
    <source>
        <dbReference type="Proteomes" id="UP000235584"/>
    </source>
</evidence>
<dbReference type="Proteomes" id="UP000235584">
    <property type="component" value="Chromosome"/>
</dbReference>
<gene>
    <name evidence="1" type="ORF">C0V70_00610</name>
</gene>
<keyword evidence="2" id="KW-1185">Reference proteome</keyword>
<organism evidence="1 2">
    <name type="scientific">Bacteriovorax stolpii</name>
    <name type="common">Bdellovibrio stolpii</name>
    <dbReference type="NCBI Taxonomy" id="960"/>
    <lineage>
        <taxon>Bacteria</taxon>
        <taxon>Pseudomonadati</taxon>
        <taxon>Bdellovibrionota</taxon>
        <taxon>Bacteriovoracia</taxon>
        <taxon>Bacteriovoracales</taxon>
        <taxon>Bacteriovoracaceae</taxon>
        <taxon>Bacteriovorax</taxon>
    </lineage>
</organism>